<dbReference type="GO" id="GO:0003700">
    <property type="term" value="F:DNA-binding transcription factor activity"/>
    <property type="evidence" value="ECO:0007669"/>
    <property type="project" value="InterPro"/>
</dbReference>
<dbReference type="InterPro" id="IPR000524">
    <property type="entry name" value="Tscrpt_reg_HTH_GntR"/>
</dbReference>
<dbReference type="Gene3D" id="1.20.120.530">
    <property type="entry name" value="GntR ligand-binding domain-like"/>
    <property type="match status" value="1"/>
</dbReference>
<dbReference type="AlphaFoldDB" id="A0A382RM94"/>
<evidence type="ECO:0000256" key="1">
    <source>
        <dbReference type="ARBA" id="ARBA00023015"/>
    </source>
</evidence>
<organism evidence="5">
    <name type="scientific">marine metagenome</name>
    <dbReference type="NCBI Taxonomy" id="408172"/>
    <lineage>
        <taxon>unclassified sequences</taxon>
        <taxon>metagenomes</taxon>
        <taxon>ecological metagenomes</taxon>
    </lineage>
</organism>
<evidence type="ECO:0000256" key="3">
    <source>
        <dbReference type="ARBA" id="ARBA00023163"/>
    </source>
</evidence>
<evidence type="ECO:0000256" key="2">
    <source>
        <dbReference type="ARBA" id="ARBA00023125"/>
    </source>
</evidence>
<accession>A0A382RM94</accession>
<protein>
    <recommendedName>
        <fullName evidence="4">HTH gntR-type domain-containing protein</fullName>
    </recommendedName>
</protein>
<evidence type="ECO:0000259" key="4">
    <source>
        <dbReference type="PROSITE" id="PS50949"/>
    </source>
</evidence>
<dbReference type="SMART" id="SM00345">
    <property type="entry name" value="HTH_GNTR"/>
    <property type="match status" value="1"/>
</dbReference>
<dbReference type="PROSITE" id="PS50949">
    <property type="entry name" value="HTH_GNTR"/>
    <property type="match status" value="1"/>
</dbReference>
<keyword evidence="1" id="KW-0805">Transcription regulation</keyword>
<dbReference type="PANTHER" id="PTHR43537">
    <property type="entry name" value="TRANSCRIPTIONAL REGULATOR, GNTR FAMILY"/>
    <property type="match status" value="1"/>
</dbReference>
<dbReference type="InterPro" id="IPR011711">
    <property type="entry name" value="GntR_C"/>
</dbReference>
<name>A0A382RM94_9ZZZZ</name>
<dbReference type="PANTHER" id="PTHR43537:SF5">
    <property type="entry name" value="UXU OPERON TRANSCRIPTIONAL REGULATOR"/>
    <property type="match status" value="1"/>
</dbReference>
<dbReference type="InterPro" id="IPR036390">
    <property type="entry name" value="WH_DNA-bd_sf"/>
</dbReference>
<dbReference type="CDD" id="cd07377">
    <property type="entry name" value="WHTH_GntR"/>
    <property type="match status" value="1"/>
</dbReference>
<reference evidence="5" key="1">
    <citation type="submission" date="2018-05" db="EMBL/GenBank/DDBJ databases">
        <authorList>
            <person name="Lanie J.A."/>
            <person name="Ng W.-L."/>
            <person name="Kazmierczak K.M."/>
            <person name="Andrzejewski T.M."/>
            <person name="Davidsen T.M."/>
            <person name="Wayne K.J."/>
            <person name="Tettelin H."/>
            <person name="Glass J.I."/>
            <person name="Rusch D."/>
            <person name="Podicherti R."/>
            <person name="Tsui H.-C.T."/>
            <person name="Winkler M.E."/>
        </authorList>
    </citation>
    <scope>NUCLEOTIDE SEQUENCE</scope>
</reference>
<dbReference type="GO" id="GO:0003677">
    <property type="term" value="F:DNA binding"/>
    <property type="evidence" value="ECO:0007669"/>
    <property type="project" value="UniProtKB-KW"/>
</dbReference>
<dbReference type="Pfam" id="PF07729">
    <property type="entry name" value="FCD"/>
    <property type="match status" value="1"/>
</dbReference>
<gene>
    <name evidence="5" type="ORF">METZ01_LOCUS350585</name>
</gene>
<dbReference type="InterPro" id="IPR008920">
    <property type="entry name" value="TF_FadR/GntR_C"/>
</dbReference>
<sequence>MGNTKLNYEPVVNVSLAKQISERILESITDGTLKADDQLPTEEVLASQFQVSRPTIREALKRLAAQSLIRSRRGPSGGTFVNRPSFVDVSSNLSTSTALLVSLGEFSIPEILEARRDLELLCVQHAVERRDEAELNMLEEELLIQKNQSISDTEFCDSDVRFHRILADATHNPVLQFIMFSVIEALQPIENMVVFRVRDRKVVISQHRKMIDALKQRDETSATEAVKEQTVYLNERFQFAQKMRKEKRAK</sequence>
<keyword evidence="2" id="KW-0238">DNA-binding</keyword>
<dbReference type="EMBL" id="UINC01122117">
    <property type="protein sequence ID" value="SVC97731.1"/>
    <property type="molecule type" value="Genomic_DNA"/>
</dbReference>
<dbReference type="InterPro" id="IPR036388">
    <property type="entry name" value="WH-like_DNA-bd_sf"/>
</dbReference>
<dbReference type="SUPFAM" id="SSF48008">
    <property type="entry name" value="GntR ligand-binding domain-like"/>
    <property type="match status" value="1"/>
</dbReference>
<dbReference type="SMART" id="SM00895">
    <property type="entry name" value="FCD"/>
    <property type="match status" value="1"/>
</dbReference>
<dbReference type="SUPFAM" id="SSF46785">
    <property type="entry name" value="Winged helix' DNA-binding domain"/>
    <property type="match status" value="1"/>
</dbReference>
<dbReference type="PRINTS" id="PR00035">
    <property type="entry name" value="HTHGNTR"/>
</dbReference>
<proteinExistence type="predicted"/>
<keyword evidence="3" id="KW-0804">Transcription</keyword>
<dbReference type="Pfam" id="PF00392">
    <property type="entry name" value="GntR"/>
    <property type="match status" value="1"/>
</dbReference>
<dbReference type="Gene3D" id="1.10.10.10">
    <property type="entry name" value="Winged helix-like DNA-binding domain superfamily/Winged helix DNA-binding domain"/>
    <property type="match status" value="1"/>
</dbReference>
<evidence type="ECO:0000313" key="5">
    <source>
        <dbReference type="EMBL" id="SVC97731.1"/>
    </source>
</evidence>
<feature type="domain" description="HTH gntR-type" evidence="4">
    <location>
        <begin position="14"/>
        <end position="84"/>
    </location>
</feature>